<feature type="non-terminal residue" evidence="1">
    <location>
        <position position="73"/>
    </location>
</feature>
<name>A0AA38G2J9_TAXCH</name>
<proteinExistence type="predicted"/>
<evidence type="ECO:0000313" key="1">
    <source>
        <dbReference type="EMBL" id="KAH9314937.1"/>
    </source>
</evidence>
<dbReference type="AlphaFoldDB" id="A0AA38G2J9"/>
<dbReference type="EMBL" id="JAHRHJ020000005">
    <property type="protein sequence ID" value="KAH9314937.1"/>
    <property type="molecule type" value="Genomic_DNA"/>
</dbReference>
<dbReference type="Proteomes" id="UP000824469">
    <property type="component" value="Unassembled WGS sequence"/>
</dbReference>
<comment type="caution">
    <text evidence="1">The sequence shown here is derived from an EMBL/GenBank/DDBJ whole genome shotgun (WGS) entry which is preliminary data.</text>
</comment>
<sequence>MIKKFTVLYQDIDQANKELQAVAGSLSEELDNARLQHETFQAMANCLADDLLKDDVIDHPRAHNKALVALDYW</sequence>
<organism evidence="1 2">
    <name type="scientific">Taxus chinensis</name>
    <name type="common">Chinese yew</name>
    <name type="synonym">Taxus wallichiana var. chinensis</name>
    <dbReference type="NCBI Taxonomy" id="29808"/>
    <lineage>
        <taxon>Eukaryota</taxon>
        <taxon>Viridiplantae</taxon>
        <taxon>Streptophyta</taxon>
        <taxon>Embryophyta</taxon>
        <taxon>Tracheophyta</taxon>
        <taxon>Spermatophyta</taxon>
        <taxon>Pinopsida</taxon>
        <taxon>Pinidae</taxon>
        <taxon>Conifers II</taxon>
        <taxon>Cupressales</taxon>
        <taxon>Taxaceae</taxon>
        <taxon>Taxus</taxon>
    </lineage>
</organism>
<protein>
    <submittedName>
        <fullName evidence="1">Uncharacterized protein</fullName>
    </submittedName>
</protein>
<reference evidence="1 2" key="1">
    <citation type="journal article" date="2021" name="Nat. Plants">
        <title>The Taxus genome provides insights into paclitaxel biosynthesis.</title>
        <authorList>
            <person name="Xiong X."/>
            <person name="Gou J."/>
            <person name="Liao Q."/>
            <person name="Li Y."/>
            <person name="Zhou Q."/>
            <person name="Bi G."/>
            <person name="Li C."/>
            <person name="Du R."/>
            <person name="Wang X."/>
            <person name="Sun T."/>
            <person name="Guo L."/>
            <person name="Liang H."/>
            <person name="Lu P."/>
            <person name="Wu Y."/>
            <person name="Zhang Z."/>
            <person name="Ro D.K."/>
            <person name="Shang Y."/>
            <person name="Huang S."/>
            <person name="Yan J."/>
        </authorList>
    </citation>
    <scope>NUCLEOTIDE SEQUENCE [LARGE SCALE GENOMIC DNA]</scope>
    <source>
        <strain evidence="1">Ta-2019</strain>
    </source>
</reference>
<accession>A0AA38G2J9</accession>
<keyword evidence="2" id="KW-1185">Reference proteome</keyword>
<gene>
    <name evidence="1" type="ORF">KI387_023564</name>
</gene>
<evidence type="ECO:0000313" key="2">
    <source>
        <dbReference type="Proteomes" id="UP000824469"/>
    </source>
</evidence>